<evidence type="ECO:0000313" key="7">
    <source>
        <dbReference type="Proteomes" id="UP000193870"/>
    </source>
</evidence>
<keyword evidence="2" id="KW-0812">Transmembrane</keyword>
<evidence type="ECO:0000256" key="2">
    <source>
        <dbReference type="ARBA" id="ARBA00022452"/>
    </source>
</evidence>
<organism evidence="6 7">
    <name type="scientific">Palleronia marisminoris</name>
    <dbReference type="NCBI Taxonomy" id="315423"/>
    <lineage>
        <taxon>Bacteria</taxon>
        <taxon>Pseudomonadati</taxon>
        <taxon>Pseudomonadota</taxon>
        <taxon>Alphaproteobacteria</taxon>
        <taxon>Rhodobacterales</taxon>
        <taxon>Roseobacteraceae</taxon>
        <taxon>Palleronia</taxon>
    </lineage>
</organism>
<evidence type="ECO:0000256" key="3">
    <source>
        <dbReference type="ARBA" id="ARBA00023136"/>
    </source>
</evidence>
<proteinExistence type="predicted"/>
<dbReference type="GO" id="GO:0019867">
    <property type="term" value="C:outer membrane"/>
    <property type="evidence" value="ECO:0007669"/>
    <property type="project" value="InterPro"/>
</dbReference>
<dbReference type="EMBL" id="FWFV01000006">
    <property type="protein sequence ID" value="SLN50388.1"/>
    <property type="molecule type" value="Genomic_DNA"/>
</dbReference>
<evidence type="ECO:0000259" key="5">
    <source>
        <dbReference type="Pfam" id="PF07244"/>
    </source>
</evidence>
<dbReference type="PANTHER" id="PTHR12815">
    <property type="entry name" value="SORTING AND ASSEMBLY MACHINERY SAMM50 PROTEIN FAMILY MEMBER"/>
    <property type="match status" value="1"/>
</dbReference>
<dbReference type="Proteomes" id="UP000193870">
    <property type="component" value="Unassembled WGS sequence"/>
</dbReference>
<evidence type="ECO:0000256" key="1">
    <source>
        <dbReference type="ARBA" id="ARBA00004370"/>
    </source>
</evidence>
<reference evidence="6 7" key="1">
    <citation type="submission" date="2017-03" db="EMBL/GenBank/DDBJ databases">
        <authorList>
            <person name="Afonso C.L."/>
            <person name="Miller P.J."/>
            <person name="Scott M.A."/>
            <person name="Spackman E."/>
            <person name="Goraichik I."/>
            <person name="Dimitrov K.M."/>
            <person name="Suarez D.L."/>
            <person name="Swayne D.E."/>
        </authorList>
    </citation>
    <scope>NUCLEOTIDE SEQUENCE [LARGE SCALE GENOMIC DNA]</scope>
    <source>
        <strain evidence="6 7">CECT 7066</strain>
    </source>
</reference>
<keyword evidence="3" id="KW-0472">Membrane</keyword>
<gene>
    <name evidence="6" type="primary">tamA</name>
    <name evidence="6" type="ORF">PAM7066_02269</name>
</gene>
<dbReference type="Pfam" id="PF01103">
    <property type="entry name" value="Omp85"/>
    <property type="match status" value="1"/>
</dbReference>
<dbReference type="Pfam" id="PF07244">
    <property type="entry name" value="POTRA"/>
    <property type="match status" value="1"/>
</dbReference>
<comment type="subcellular location">
    <subcellularLocation>
        <location evidence="1">Membrane</location>
    </subcellularLocation>
</comment>
<dbReference type="Gene3D" id="3.10.20.310">
    <property type="entry name" value="membrane protein fhac"/>
    <property type="match status" value="1"/>
</dbReference>
<dbReference type="STRING" id="315423.SAMN04488020_10636"/>
<feature type="domain" description="POTRA" evidence="5">
    <location>
        <begin position="198"/>
        <end position="261"/>
    </location>
</feature>
<sequence length="600" mass="64478">MTRRLVGGVGLAVLCLGAPAWAFDELRFVVRGGNEDLERTLRNASLLVAAQNEDVTDATELLAAARADYARLVGALYSTGRYGPVIHIYIDGQEAAALSPLTRLQQIDTITVDVQPGPVYPFSQTELGPLAPETEIPDGFTVGEPAESGTIRDAAQSAVLAWREVGHAKAEVGDQQVVAQHEENQLAADIDIAPGPLVRFGDLILTGSEAVRPERLRAIAGFPAGEIYSPDKLDDVTRRIRRTQVFSTVALTEAETLTPNDRLDVEANLVAFPPRRIGFGAEVSTVDGLTLSGFWLHRNLLGGAERLRLDGEISGLGGGTGGRDYELGARFERPATFAPENTFFAEAAVARLNEEDYTSDAGELTFGIHRYVNEEIEIEYGLGYRFSRVEDESGTTDYSMLIAPLSATFDNRENPLNATDGFFLDTTLTPFLGTNDQTGTGARLTWDGRSYLGFGEDDRFVLAGRLQGGSIIGAELEAVPNEYRFYSGGGGTVRGHEYQSLGVELDSGIRSGGASYVVASAEVRAGLTEKIGLVGFYDYGTVGYDAFPDGERSHAGAGLGLRYQTPVGPIRLDVATPVSSFDDEDDESSFQVYVGIGQAF</sequence>
<dbReference type="InterPro" id="IPR039910">
    <property type="entry name" value="D15-like"/>
</dbReference>
<dbReference type="AlphaFoldDB" id="A0A1Y5SXI2"/>
<dbReference type="InterPro" id="IPR000184">
    <property type="entry name" value="Bac_surfAg_D15"/>
</dbReference>
<dbReference type="InterPro" id="IPR010827">
    <property type="entry name" value="BamA/TamA_POTRA"/>
</dbReference>
<protein>
    <submittedName>
        <fullName evidence="6">Translocation and assembly module TamA</fullName>
    </submittedName>
</protein>
<keyword evidence="2" id="KW-1134">Transmembrane beta strand</keyword>
<dbReference type="OrthoDB" id="9769707at2"/>
<dbReference type="PANTHER" id="PTHR12815:SF42">
    <property type="entry name" value="BACTERIAL SURFACE ANTIGEN (D15) DOMAIN-CONTAINING PROTEIN"/>
    <property type="match status" value="1"/>
</dbReference>
<name>A0A1Y5SXI2_9RHOB</name>
<feature type="domain" description="Bacterial surface antigen (D15)" evidence="4">
    <location>
        <begin position="299"/>
        <end position="600"/>
    </location>
</feature>
<evidence type="ECO:0000259" key="4">
    <source>
        <dbReference type="Pfam" id="PF01103"/>
    </source>
</evidence>
<dbReference type="Gene3D" id="2.40.160.50">
    <property type="entry name" value="membrane protein fhac: a member of the omp85/tpsb transporter family"/>
    <property type="match status" value="1"/>
</dbReference>
<keyword evidence="7" id="KW-1185">Reference proteome</keyword>
<evidence type="ECO:0000313" key="6">
    <source>
        <dbReference type="EMBL" id="SLN50388.1"/>
    </source>
</evidence>
<accession>A0A1Y5SXI2</accession>
<dbReference type="RefSeq" id="WP_090928953.1">
    <property type="nucleotide sequence ID" value="NZ_FOPF01000006.1"/>
</dbReference>